<name>A0AAN7EFZ3_QUERU</name>
<comment type="caution">
    <text evidence="1">The sequence shown here is derived from an EMBL/GenBank/DDBJ whole genome shotgun (WGS) entry which is preliminary data.</text>
</comment>
<gene>
    <name evidence="1" type="ORF">RGQ29_004577</name>
</gene>
<dbReference type="AlphaFoldDB" id="A0AAN7EFZ3"/>
<evidence type="ECO:0000313" key="2">
    <source>
        <dbReference type="Proteomes" id="UP001324115"/>
    </source>
</evidence>
<evidence type="ECO:0000313" key="1">
    <source>
        <dbReference type="EMBL" id="KAK4569232.1"/>
    </source>
</evidence>
<sequence length="65" mass="7199">MGIVAGWLLEKSIDSTDPKSHIFSGILPIKILNDKFNDCNPLRRVTSSGISPDKLLLERSIIFTS</sequence>
<accession>A0AAN7EFZ3</accession>
<proteinExistence type="predicted"/>
<protein>
    <submittedName>
        <fullName evidence="1">Uncharacterized protein</fullName>
    </submittedName>
</protein>
<keyword evidence="2" id="KW-1185">Reference proteome</keyword>
<dbReference type="Proteomes" id="UP001324115">
    <property type="component" value="Unassembled WGS sequence"/>
</dbReference>
<organism evidence="1 2">
    <name type="scientific">Quercus rubra</name>
    <name type="common">Northern red oak</name>
    <name type="synonym">Quercus borealis</name>
    <dbReference type="NCBI Taxonomy" id="3512"/>
    <lineage>
        <taxon>Eukaryota</taxon>
        <taxon>Viridiplantae</taxon>
        <taxon>Streptophyta</taxon>
        <taxon>Embryophyta</taxon>
        <taxon>Tracheophyta</taxon>
        <taxon>Spermatophyta</taxon>
        <taxon>Magnoliopsida</taxon>
        <taxon>eudicotyledons</taxon>
        <taxon>Gunneridae</taxon>
        <taxon>Pentapetalae</taxon>
        <taxon>rosids</taxon>
        <taxon>fabids</taxon>
        <taxon>Fagales</taxon>
        <taxon>Fagaceae</taxon>
        <taxon>Quercus</taxon>
    </lineage>
</organism>
<dbReference type="EMBL" id="JAXUIC010000010">
    <property type="protein sequence ID" value="KAK4569232.1"/>
    <property type="molecule type" value="Genomic_DNA"/>
</dbReference>
<reference evidence="1 2" key="1">
    <citation type="journal article" date="2023" name="G3 (Bethesda)">
        <title>A haplotype-resolved chromosome-scale genome for Quercus rubra L. provides insights into the genetics of adaptive traits for red oak species.</title>
        <authorList>
            <person name="Kapoor B."/>
            <person name="Jenkins J."/>
            <person name="Schmutz J."/>
            <person name="Zhebentyayeva T."/>
            <person name="Kuelheim C."/>
            <person name="Coggeshall M."/>
            <person name="Heim C."/>
            <person name="Lasky J.R."/>
            <person name="Leites L."/>
            <person name="Islam-Faridi N."/>
            <person name="Romero-Severson J."/>
            <person name="DeLeo V.L."/>
            <person name="Lucas S.M."/>
            <person name="Lazic D."/>
            <person name="Gailing O."/>
            <person name="Carlson J."/>
            <person name="Staton M."/>
        </authorList>
    </citation>
    <scope>NUCLEOTIDE SEQUENCE [LARGE SCALE GENOMIC DNA]</scope>
    <source>
        <strain evidence="1">Pseudo-F2</strain>
    </source>
</reference>